<evidence type="ECO:0000256" key="1">
    <source>
        <dbReference type="SAM" id="MobiDB-lite"/>
    </source>
</evidence>
<evidence type="ECO:0000313" key="2">
    <source>
        <dbReference type="EMBL" id="GAW80394.1"/>
    </source>
</evidence>
<name>A0A1Y1JK16_PLAGO</name>
<reference evidence="3" key="1">
    <citation type="submission" date="2017-04" db="EMBL/GenBank/DDBJ databases">
        <title>Plasmodium gonderi genome.</title>
        <authorList>
            <person name="Arisue N."/>
            <person name="Honma H."/>
            <person name="Kawai S."/>
            <person name="Tougan T."/>
            <person name="Tanabe K."/>
            <person name="Horii T."/>
        </authorList>
    </citation>
    <scope>NUCLEOTIDE SEQUENCE [LARGE SCALE GENOMIC DNA]</scope>
    <source>
        <strain evidence="3">ATCC 30045</strain>
    </source>
</reference>
<feature type="region of interest" description="Disordered" evidence="1">
    <location>
        <begin position="1"/>
        <end position="58"/>
    </location>
</feature>
<dbReference type="GeneID" id="39747107"/>
<organism evidence="2 3">
    <name type="scientific">Plasmodium gonderi</name>
    <dbReference type="NCBI Taxonomy" id="77519"/>
    <lineage>
        <taxon>Eukaryota</taxon>
        <taxon>Sar</taxon>
        <taxon>Alveolata</taxon>
        <taxon>Apicomplexa</taxon>
        <taxon>Aconoidasida</taxon>
        <taxon>Haemosporida</taxon>
        <taxon>Plasmodiidae</taxon>
        <taxon>Plasmodium</taxon>
        <taxon>Plasmodium (Plasmodium)</taxon>
    </lineage>
</organism>
<accession>A0A1Y1JK16</accession>
<gene>
    <name evidence="2" type="ORF">PGO_073090</name>
</gene>
<dbReference type="RefSeq" id="XP_028542983.1">
    <property type="nucleotide sequence ID" value="XM_028687182.1"/>
</dbReference>
<dbReference type="OrthoDB" id="377807at2759"/>
<evidence type="ECO:0000313" key="3">
    <source>
        <dbReference type="Proteomes" id="UP000195521"/>
    </source>
</evidence>
<dbReference type="OMA" id="FQYMNAK"/>
<proteinExistence type="predicted"/>
<sequence length="170" mass="19667">MHGKKKNTSFDILPPPLERISKPDKKNTKEDEKNNLSNQLNLNLSKTNNHTKTKANKQEDTFQKDEMDNMNKKIKNNTNYISEKYSNVILNSEEISSIMNSNSDFKSLIENDKVSAFMNDYLANPLVAISKYHKDETISKFLDSLFQYMNAKSTNIHLNNLEDHFTVSRS</sequence>
<feature type="compositionally biased region" description="Low complexity" evidence="1">
    <location>
        <begin position="35"/>
        <end position="48"/>
    </location>
</feature>
<comment type="caution">
    <text evidence="2">The sequence shown here is derived from an EMBL/GenBank/DDBJ whole genome shotgun (WGS) entry which is preliminary data.</text>
</comment>
<dbReference type="AlphaFoldDB" id="A0A1Y1JK16"/>
<feature type="compositionally biased region" description="Basic and acidic residues" evidence="1">
    <location>
        <begin position="19"/>
        <end position="34"/>
    </location>
</feature>
<dbReference type="Proteomes" id="UP000195521">
    <property type="component" value="Unassembled WGS sequence"/>
</dbReference>
<keyword evidence="3" id="KW-1185">Reference proteome</keyword>
<protein>
    <submittedName>
        <fullName evidence="2">Uncharacterized protein</fullName>
    </submittedName>
</protein>
<dbReference type="EMBL" id="BDQF01000008">
    <property type="protein sequence ID" value="GAW80394.1"/>
    <property type="molecule type" value="Genomic_DNA"/>
</dbReference>